<feature type="region of interest" description="Disordered" evidence="1">
    <location>
        <begin position="32"/>
        <end position="52"/>
    </location>
</feature>
<evidence type="ECO:0000313" key="3">
    <source>
        <dbReference type="Proteomes" id="UP000034877"/>
    </source>
</evidence>
<evidence type="ECO:0000313" key="2">
    <source>
        <dbReference type="EMBL" id="KKU94804.1"/>
    </source>
</evidence>
<feature type="compositionally biased region" description="Pro residues" evidence="1">
    <location>
        <begin position="35"/>
        <end position="49"/>
    </location>
</feature>
<accession>A0A0G1UKZ4</accession>
<dbReference type="Proteomes" id="UP000034877">
    <property type="component" value="Unassembled WGS sequence"/>
</dbReference>
<sequence length="77" mass="8087">MFNKKNTQFIHRLVSVVALCGILLVQVLPVRAQSAPPPPPPPPPPPAAPPTTACAYRSASVISADSRTSGSDKFAPR</sequence>
<gene>
    <name evidence="2" type="ORF">UY22_C0006G0002</name>
</gene>
<organism evidence="2 3">
    <name type="scientific">Candidatus Amesbacteria bacterium GW2011_GWC1_48_10</name>
    <dbReference type="NCBI Taxonomy" id="1618365"/>
    <lineage>
        <taxon>Bacteria</taxon>
        <taxon>Candidatus Amesiibacteriota</taxon>
    </lineage>
</organism>
<protein>
    <submittedName>
        <fullName evidence="2">Uncharacterized protein</fullName>
    </submittedName>
</protein>
<comment type="caution">
    <text evidence="2">The sequence shown here is derived from an EMBL/GenBank/DDBJ whole genome shotgun (WGS) entry which is preliminary data.</text>
</comment>
<dbReference type="EMBL" id="LCPE01000006">
    <property type="protein sequence ID" value="KKU94804.1"/>
    <property type="molecule type" value="Genomic_DNA"/>
</dbReference>
<evidence type="ECO:0000256" key="1">
    <source>
        <dbReference type="SAM" id="MobiDB-lite"/>
    </source>
</evidence>
<reference evidence="2 3" key="1">
    <citation type="journal article" date="2015" name="Nature">
        <title>rRNA introns, odd ribosomes, and small enigmatic genomes across a large radiation of phyla.</title>
        <authorList>
            <person name="Brown C.T."/>
            <person name="Hug L.A."/>
            <person name="Thomas B.C."/>
            <person name="Sharon I."/>
            <person name="Castelle C.J."/>
            <person name="Singh A."/>
            <person name="Wilkins M.J."/>
            <person name="Williams K.H."/>
            <person name="Banfield J.F."/>
        </authorList>
    </citation>
    <scope>NUCLEOTIDE SEQUENCE [LARGE SCALE GENOMIC DNA]</scope>
</reference>
<proteinExistence type="predicted"/>
<dbReference type="AlphaFoldDB" id="A0A0G1UKZ4"/>
<name>A0A0G1UKZ4_9BACT</name>